<accession>A0ABW8RPP5</accession>
<feature type="coiled-coil region" evidence="4">
    <location>
        <begin position="100"/>
        <end position="168"/>
    </location>
</feature>
<feature type="domain" description="YknX-like barrel-sandwich hybrid" evidence="6">
    <location>
        <begin position="60"/>
        <end position="212"/>
    </location>
</feature>
<dbReference type="RefSeq" id="WP_406583009.1">
    <property type="nucleotide sequence ID" value="NZ_JBJHQH010000024.1"/>
</dbReference>
<feature type="domain" description="YknX-like alpha-helical hairpin" evidence="5">
    <location>
        <begin position="94"/>
        <end position="178"/>
    </location>
</feature>
<evidence type="ECO:0000256" key="4">
    <source>
        <dbReference type="SAM" id="Coils"/>
    </source>
</evidence>
<dbReference type="Gene3D" id="2.40.50.100">
    <property type="match status" value="1"/>
</dbReference>
<comment type="subcellular location">
    <subcellularLocation>
        <location evidence="1">Cell envelope</location>
    </subcellularLocation>
</comment>
<sequence length="375" mass="41055">MKKKTWIAIGVISLVIIMISVSVYRQVFAKGPSVKTAEIKQEEISSVLMIPGTVKLQEEQMVYAAPDKGELKELLVEEGQTVKKGTVVAKLQNPQLDLEIEQNKLAIESANLKINQMDKKIKQLKDKEKTLADQVGKEEAKKQLAPELEQLEMEKKLANLDLKQTSLQKDMISKRQAELEIKSTIDGVVLSAKKPETSSMEGAMAEPFIHIGKLEGMTAAGLLSEYDTLKVSSGQQVILKSDAVPGQEWQGEITKIAILPQQSQAGLQNGSQAVQYPVTVKISGDTNSLKPGFQVIMEIETEKRTAMVLPIDTVHDNGDKPYVFIVKNGKAQKQKVKTGITSGEKIEVLEGVSKGDQVIVSGPDNLKNGLEVTVK</sequence>
<dbReference type="Pfam" id="PF25989">
    <property type="entry name" value="YknX_C"/>
    <property type="match status" value="1"/>
</dbReference>
<dbReference type="InterPro" id="IPR058636">
    <property type="entry name" value="Beta-barrel_YknX"/>
</dbReference>
<dbReference type="Pfam" id="PF25984">
    <property type="entry name" value="BSH_YknX"/>
    <property type="match status" value="1"/>
</dbReference>
<dbReference type="Pfam" id="PF25982">
    <property type="entry name" value="HH_YknX"/>
    <property type="match status" value="1"/>
</dbReference>
<evidence type="ECO:0000259" key="7">
    <source>
        <dbReference type="Pfam" id="PF25989"/>
    </source>
</evidence>
<dbReference type="Proteomes" id="UP001623041">
    <property type="component" value="Unassembled WGS sequence"/>
</dbReference>
<proteinExistence type="inferred from homology"/>
<dbReference type="Gene3D" id="2.40.30.170">
    <property type="match status" value="1"/>
</dbReference>
<name>A0ABW8RPP5_9BACI</name>
<evidence type="ECO:0000259" key="5">
    <source>
        <dbReference type="Pfam" id="PF25982"/>
    </source>
</evidence>
<evidence type="ECO:0000256" key="2">
    <source>
        <dbReference type="ARBA" id="ARBA00009477"/>
    </source>
</evidence>
<dbReference type="Gene3D" id="2.40.420.20">
    <property type="match status" value="1"/>
</dbReference>
<dbReference type="PANTHER" id="PTHR32347">
    <property type="entry name" value="EFFLUX SYSTEM COMPONENT YKNX-RELATED"/>
    <property type="match status" value="1"/>
</dbReference>
<protein>
    <submittedName>
        <fullName evidence="9">Efflux RND transporter periplasmic adaptor subunit</fullName>
    </submittedName>
</protein>
<dbReference type="EMBL" id="JBJHQH010000024">
    <property type="protein sequence ID" value="MFK9094542.1"/>
    <property type="molecule type" value="Genomic_DNA"/>
</dbReference>
<keyword evidence="10" id="KW-1185">Reference proteome</keyword>
<dbReference type="NCBIfam" id="TIGR01730">
    <property type="entry name" value="RND_mfp"/>
    <property type="match status" value="1"/>
</dbReference>
<dbReference type="InterPro" id="IPR058638">
    <property type="entry name" value="HH_YknX-like"/>
</dbReference>
<comment type="similarity">
    <text evidence="2">Belongs to the membrane fusion protein (MFP) (TC 8.A.1) family.</text>
</comment>
<evidence type="ECO:0000313" key="10">
    <source>
        <dbReference type="Proteomes" id="UP001623041"/>
    </source>
</evidence>
<feature type="domain" description="YknX-like C-terminal permuted SH3-like" evidence="7">
    <location>
        <begin position="307"/>
        <end position="374"/>
    </location>
</feature>
<evidence type="ECO:0000259" key="8">
    <source>
        <dbReference type="Pfam" id="PF25990"/>
    </source>
</evidence>
<gene>
    <name evidence="9" type="ORF">ACJEBI_24105</name>
</gene>
<evidence type="ECO:0000313" key="9">
    <source>
        <dbReference type="EMBL" id="MFK9094542.1"/>
    </source>
</evidence>
<dbReference type="InterPro" id="IPR058637">
    <property type="entry name" value="YknX-like_C"/>
</dbReference>
<dbReference type="InterPro" id="IPR058639">
    <property type="entry name" value="BSH_YknX-like"/>
</dbReference>
<dbReference type="InterPro" id="IPR006143">
    <property type="entry name" value="RND_pump_MFP"/>
</dbReference>
<evidence type="ECO:0000256" key="3">
    <source>
        <dbReference type="ARBA" id="ARBA00023054"/>
    </source>
</evidence>
<dbReference type="Pfam" id="PF25990">
    <property type="entry name" value="Beta-barrel_YknX"/>
    <property type="match status" value="1"/>
</dbReference>
<reference evidence="9 10" key="1">
    <citation type="submission" date="2024-11" db="EMBL/GenBank/DDBJ databases">
        <authorList>
            <person name="Lucas J.A."/>
        </authorList>
    </citation>
    <scope>NUCLEOTIDE SEQUENCE [LARGE SCALE GENOMIC DNA]</scope>
    <source>
        <strain evidence="9 10">Z 5.4</strain>
    </source>
</reference>
<evidence type="ECO:0000259" key="6">
    <source>
        <dbReference type="Pfam" id="PF25984"/>
    </source>
</evidence>
<dbReference type="InterPro" id="IPR050465">
    <property type="entry name" value="UPF0194_transport"/>
</dbReference>
<feature type="domain" description="YknX-like beta-barrel" evidence="8">
    <location>
        <begin position="217"/>
        <end position="299"/>
    </location>
</feature>
<keyword evidence="3 4" id="KW-0175">Coiled coil</keyword>
<dbReference type="PANTHER" id="PTHR32347:SF14">
    <property type="entry name" value="EFFLUX SYSTEM COMPONENT YKNX-RELATED"/>
    <property type="match status" value="1"/>
</dbReference>
<comment type="caution">
    <text evidence="9">The sequence shown here is derived from an EMBL/GenBank/DDBJ whole genome shotgun (WGS) entry which is preliminary data.</text>
</comment>
<organism evidence="9 10">
    <name type="scientific">Bacillus salipaludis</name>
    <dbReference type="NCBI Taxonomy" id="2547811"/>
    <lineage>
        <taxon>Bacteria</taxon>
        <taxon>Bacillati</taxon>
        <taxon>Bacillota</taxon>
        <taxon>Bacilli</taxon>
        <taxon>Bacillales</taxon>
        <taxon>Bacillaceae</taxon>
        <taxon>Bacillus</taxon>
    </lineage>
</organism>
<evidence type="ECO:0000256" key="1">
    <source>
        <dbReference type="ARBA" id="ARBA00004196"/>
    </source>
</evidence>